<feature type="transmembrane region" description="Helical" evidence="1">
    <location>
        <begin position="61"/>
        <end position="82"/>
    </location>
</feature>
<proteinExistence type="predicted"/>
<keyword evidence="3" id="KW-1185">Reference proteome</keyword>
<evidence type="ECO:0008006" key="4">
    <source>
        <dbReference type="Google" id="ProtNLM"/>
    </source>
</evidence>
<dbReference type="AlphaFoldDB" id="A0A086XUA7"/>
<protein>
    <recommendedName>
        <fullName evidence="4">Phage holin family protein</fullName>
    </recommendedName>
</protein>
<name>A0A086XUA7_9RHOB</name>
<comment type="caution">
    <text evidence="2">The sequence shown here is derived from an EMBL/GenBank/DDBJ whole genome shotgun (WGS) entry which is preliminary data.</text>
</comment>
<organism evidence="2 3">
    <name type="scientific">Paenirhodobacter enshiensis</name>
    <dbReference type="NCBI Taxonomy" id="1105367"/>
    <lineage>
        <taxon>Bacteria</taxon>
        <taxon>Pseudomonadati</taxon>
        <taxon>Pseudomonadota</taxon>
        <taxon>Alphaproteobacteria</taxon>
        <taxon>Rhodobacterales</taxon>
        <taxon>Rhodobacter group</taxon>
        <taxon>Paenirhodobacter</taxon>
    </lineage>
</organism>
<dbReference type="eggNOG" id="ENOG5030U84">
    <property type="taxonomic scope" value="Bacteria"/>
</dbReference>
<dbReference type="EMBL" id="JFZB01000022">
    <property type="protein sequence ID" value="KFI25607.1"/>
    <property type="molecule type" value="Genomic_DNA"/>
</dbReference>
<keyword evidence="1" id="KW-0812">Transmembrane</keyword>
<evidence type="ECO:0000256" key="1">
    <source>
        <dbReference type="SAM" id="Phobius"/>
    </source>
</evidence>
<sequence length="149" mass="15695">MQTLETARTYGRIAWLRRQVLLQLALRRVVAGVVAALAALVALGFGTAAAYMGLRLWMGPIGAAAIAGAGWLLIAAVAGIYAGSTPRSTELDALEQMEVEARERTAVAVERLTGIGARAEAMSGTLTLLFALFRALRRMGRRGGDAPDA</sequence>
<dbReference type="STRING" id="1105367.CG50_05315"/>
<keyword evidence="1" id="KW-1133">Transmembrane helix</keyword>
<dbReference type="RefSeq" id="WP_036638333.1">
    <property type="nucleotide sequence ID" value="NZ_JAYRGJ010000002.1"/>
</dbReference>
<dbReference type="Proteomes" id="UP000028824">
    <property type="component" value="Unassembled WGS sequence"/>
</dbReference>
<gene>
    <name evidence="2" type="ORF">CG50_05315</name>
</gene>
<evidence type="ECO:0000313" key="3">
    <source>
        <dbReference type="Proteomes" id="UP000028824"/>
    </source>
</evidence>
<reference evidence="2 3" key="1">
    <citation type="submission" date="2014-03" db="EMBL/GenBank/DDBJ databases">
        <title>Genome of Paenirhodobacter enshiensis DW2-9.</title>
        <authorList>
            <person name="Wang D."/>
            <person name="Wang G."/>
        </authorList>
    </citation>
    <scope>NUCLEOTIDE SEQUENCE [LARGE SCALE GENOMIC DNA]</scope>
    <source>
        <strain evidence="2 3">DW2-9</strain>
    </source>
</reference>
<accession>A0A086XUA7</accession>
<evidence type="ECO:0000313" key="2">
    <source>
        <dbReference type="EMBL" id="KFI25607.1"/>
    </source>
</evidence>
<keyword evidence="1" id="KW-0472">Membrane</keyword>
<feature type="transmembrane region" description="Helical" evidence="1">
    <location>
        <begin position="29"/>
        <end position="54"/>
    </location>
</feature>